<dbReference type="AlphaFoldDB" id="A0A1Y2DM40"/>
<protein>
    <recommendedName>
        <fullName evidence="3">Serine protease</fullName>
    </recommendedName>
</protein>
<sequence length="298" mass="34849">MFGTGFFVKLQYNDIIIYGLMTNNHVINGESQNFEIYFEERKENISIKSNDIKFIFTDEFIDVTFIELKNEVFNRINPYFLTADDRECVITDPIMVIQYPANEPKDKNLQENENIQKLSASIGVIKSISGCNIVHGCSTYFASSGSPLINNSLHVVGIHKSTRENDNYSTRLSIAKNAIITTYERKRKNEINNTMGIVNELSPENYEELKNHNLVNRKDNKVFILEGNKSILPIHFYRTNYAWFWTNETIPDYEMETLKNLQWTIIIPHEKINKNEKGLSPIYKILIMWLRLSEFMYL</sequence>
<dbReference type="InterPro" id="IPR009003">
    <property type="entry name" value="Peptidase_S1_PA"/>
</dbReference>
<accession>A0A1Y2DM40</accession>
<proteinExistence type="predicted"/>
<keyword evidence="2" id="KW-1185">Reference proteome</keyword>
<gene>
    <name evidence="1" type="ORF">LY90DRAFT_505805</name>
</gene>
<dbReference type="Pfam" id="PF13365">
    <property type="entry name" value="Trypsin_2"/>
    <property type="match status" value="1"/>
</dbReference>
<evidence type="ECO:0000313" key="1">
    <source>
        <dbReference type="EMBL" id="ORY60291.1"/>
    </source>
</evidence>
<dbReference type="Gene3D" id="2.40.10.10">
    <property type="entry name" value="Trypsin-like serine proteases"/>
    <property type="match status" value="1"/>
</dbReference>
<evidence type="ECO:0008006" key="3">
    <source>
        <dbReference type="Google" id="ProtNLM"/>
    </source>
</evidence>
<name>A0A1Y2DM40_9FUNG</name>
<dbReference type="EMBL" id="MCOG01000062">
    <property type="protein sequence ID" value="ORY60291.1"/>
    <property type="molecule type" value="Genomic_DNA"/>
</dbReference>
<organism evidence="1 2">
    <name type="scientific">Neocallimastix californiae</name>
    <dbReference type="NCBI Taxonomy" id="1754190"/>
    <lineage>
        <taxon>Eukaryota</taxon>
        <taxon>Fungi</taxon>
        <taxon>Fungi incertae sedis</taxon>
        <taxon>Chytridiomycota</taxon>
        <taxon>Chytridiomycota incertae sedis</taxon>
        <taxon>Neocallimastigomycetes</taxon>
        <taxon>Neocallimastigales</taxon>
        <taxon>Neocallimastigaceae</taxon>
        <taxon>Neocallimastix</taxon>
    </lineage>
</organism>
<evidence type="ECO:0000313" key="2">
    <source>
        <dbReference type="Proteomes" id="UP000193920"/>
    </source>
</evidence>
<dbReference type="SUPFAM" id="SSF50494">
    <property type="entry name" value="Trypsin-like serine proteases"/>
    <property type="match status" value="1"/>
</dbReference>
<reference evidence="1 2" key="1">
    <citation type="submission" date="2016-08" db="EMBL/GenBank/DDBJ databases">
        <title>A Parts List for Fungal Cellulosomes Revealed by Comparative Genomics.</title>
        <authorList>
            <consortium name="DOE Joint Genome Institute"/>
            <person name="Haitjema C.H."/>
            <person name="Gilmore S.P."/>
            <person name="Henske J.K."/>
            <person name="Solomon K.V."/>
            <person name="De Groot R."/>
            <person name="Kuo A."/>
            <person name="Mondo S.J."/>
            <person name="Salamov A.A."/>
            <person name="Labutti K."/>
            <person name="Zhao Z."/>
            <person name="Chiniquy J."/>
            <person name="Barry K."/>
            <person name="Brewer H.M."/>
            <person name="Purvine S.O."/>
            <person name="Wright A.T."/>
            <person name="Boxma B."/>
            <person name="Van Alen T."/>
            <person name="Hackstein J.H."/>
            <person name="Baker S.E."/>
            <person name="Grigoriev I.V."/>
            <person name="O'Malley M.A."/>
        </authorList>
    </citation>
    <scope>NUCLEOTIDE SEQUENCE [LARGE SCALE GENOMIC DNA]</scope>
    <source>
        <strain evidence="1 2">G1</strain>
    </source>
</reference>
<dbReference type="InterPro" id="IPR043504">
    <property type="entry name" value="Peptidase_S1_PA_chymotrypsin"/>
</dbReference>
<comment type="caution">
    <text evidence="1">The sequence shown here is derived from an EMBL/GenBank/DDBJ whole genome shotgun (WGS) entry which is preliminary data.</text>
</comment>
<dbReference type="Proteomes" id="UP000193920">
    <property type="component" value="Unassembled WGS sequence"/>
</dbReference>